<evidence type="ECO:0000256" key="1">
    <source>
        <dbReference type="ARBA" id="ARBA00022801"/>
    </source>
</evidence>
<feature type="short sequence motif" description="HXTX 1" evidence="2">
    <location>
        <begin position="51"/>
        <end position="54"/>
    </location>
</feature>
<comment type="caution">
    <text evidence="3">The sequence shown here is derived from an EMBL/GenBank/DDBJ whole genome shotgun (WGS) entry which is preliminary data.</text>
</comment>
<comment type="catalytic activity">
    <reaction evidence="2">
        <text>a 3'-end 2',3'-cyclophospho-ribonucleotide-RNA + H2O = a 3'-end 2'-phospho-ribonucleotide-RNA + H(+)</text>
        <dbReference type="Rhea" id="RHEA:11828"/>
        <dbReference type="Rhea" id="RHEA-COMP:10464"/>
        <dbReference type="Rhea" id="RHEA-COMP:17353"/>
        <dbReference type="ChEBI" id="CHEBI:15377"/>
        <dbReference type="ChEBI" id="CHEBI:15378"/>
        <dbReference type="ChEBI" id="CHEBI:83064"/>
        <dbReference type="ChEBI" id="CHEBI:173113"/>
        <dbReference type="EC" id="3.1.4.58"/>
    </reaction>
</comment>
<evidence type="ECO:0000256" key="2">
    <source>
        <dbReference type="HAMAP-Rule" id="MF_01940"/>
    </source>
</evidence>
<reference evidence="3 4" key="1">
    <citation type="submission" date="2020-08" db="EMBL/GenBank/DDBJ databases">
        <title>Acidobacteriota in marine sediments use diverse sulfur dissimilation pathways.</title>
        <authorList>
            <person name="Wasmund K."/>
        </authorList>
    </citation>
    <scope>NUCLEOTIDE SEQUENCE [LARGE SCALE GENOMIC DNA]</scope>
    <source>
        <strain evidence="3">MAG AM4</strain>
    </source>
</reference>
<evidence type="ECO:0000313" key="4">
    <source>
        <dbReference type="Proteomes" id="UP000648239"/>
    </source>
</evidence>
<organism evidence="3 4">
    <name type="scientific">Candidatus Polarisedimenticola svalbardensis</name>
    <dbReference type="NCBI Taxonomy" id="2886004"/>
    <lineage>
        <taxon>Bacteria</taxon>
        <taxon>Pseudomonadati</taxon>
        <taxon>Acidobacteriota</taxon>
        <taxon>Candidatus Polarisedimenticolia</taxon>
        <taxon>Candidatus Polarisedimenticolales</taxon>
        <taxon>Candidatus Polarisedimenticolaceae</taxon>
        <taxon>Candidatus Polarisedimenticola</taxon>
    </lineage>
</organism>
<dbReference type="GO" id="GO:0008664">
    <property type="term" value="F:RNA 2',3'-cyclic 3'-phosphodiesterase activity"/>
    <property type="evidence" value="ECO:0007669"/>
    <property type="project" value="UniProtKB-EC"/>
</dbReference>
<dbReference type="HAMAP" id="MF_01940">
    <property type="entry name" value="RNA_CPDase"/>
    <property type="match status" value="1"/>
</dbReference>
<dbReference type="InterPro" id="IPR009097">
    <property type="entry name" value="Cyclic_Pdiesterase"/>
</dbReference>
<accession>A0A8J6XT80</accession>
<comment type="function">
    <text evidence="2">Hydrolyzes RNA 2',3'-cyclic phosphodiester to an RNA 2'-phosphomonoester.</text>
</comment>
<dbReference type="InterPro" id="IPR004175">
    <property type="entry name" value="RNA_CPDase"/>
</dbReference>
<proteinExistence type="inferred from homology"/>
<name>A0A8J6XT80_9BACT</name>
<keyword evidence="1 2" id="KW-0378">Hydrolase</keyword>
<dbReference type="SUPFAM" id="SSF55144">
    <property type="entry name" value="LigT-like"/>
    <property type="match status" value="1"/>
</dbReference>
<dbReference type="EMBL" id="JACXWD010000009">
    <property type="protein sequence ID" value="MBD3867383.1"/>
    <property type="molecule type" value="Genomic_DNA"/>
</dbReference>
<protein>
    <recommendedName>
        <fullName evidence="2">RNA 2',3'-cyclic phosphodiesterase</fullName>
        <shortName evidence="2">RNA 2',3'-CPDase</shortName>
        <ecNumber evidence="2">3.1.4.58</ecNumber>
    </recommendedName>
</protein>
<evidence type="ECO:0000313" key="3">
    <source>
        <dbReference type="EMBL" id="MBD3867383.1"/>
    </source>
</evidence>
<comment type="similarity">
    <text evidence="2">Belongs to the 2H phosphoesterase superfamily. ThpR family.</text>
</comment>
<dbReference type="Proteomes" id="UP000648239">
    <property type="component" value="Unassembled WGS sequence"/>
</dbReference>
<dbReference type="Pfam" id="PF13563">
    <property type="entry name" value="2_5_RNA_ligase2"/>
    <property type="match status" value="1"/>
</dbReference>
<dbReference type="EC" id="3.1.4.58" evidence="2"/>
<dbReference type="PANTHER" id="PTHR35561">
    <property type="entry name" value="RNA 2',3'-CYCLIC PHOSPHODIESTERASE"/>
    <property type="match status" value="1"/>
</dbReference>
<feature type="short sequence motif" description="HXTX 2" evidence="2">
    <location>
        <begin position="137"/>
        <end position="140"/>
    </location>
</feature>
<dbReference type="NCBIfam" id="TIGR02258">
    <property type="entry name" value="2_5_ligase"/>
    <property type="match status" value="1"/>
</dbReference>
<dbReference type="GO" id="GO:0004113">
    <property type="term" value="F:2',3'-cyclic-nucleotide 3'-phosphodiesterase activity"/>
    <property type="evidence" value="ECO:0007669"/>
    <property type="project" value="InterPro"/>
</dbReference>
<feature type="active site" description="Proton donor" evidence="2">
    <location>
        <position position="51"/>
    </location>
</feature>
<sequence>MAEQRRGQLIRAFIALQLGENSLPTASSAIGALSVGPQGDAIRWVRPSNLHVTLRFLGNLREDLLEPLHRAVGSTVGAAPAFDLSIGPVGLFPRGHRPRVVAAGLVPEQPVIRLAATVDDGLEAAGIPREDRAFRAHLTLGRIKRNAPRSLAGLEERIERLNLDREPPATIDRVRQVVLFRSDLKPDGPVYTELWTAPLAGA</sequence>
<dbReference type="AlphaFoldDB" id="A0A8J6XT80"/>
<dbReference type="Gene3D" id="3.90.1140.10">
    <property type="entry name" value="Cyclic phosphodiesterase"/>
    <property type="match status" value="1"/>
</dbReference>
<feature type="active site" description="Proton acceptor" evidence="2">
    <location>
        <position position="137"/>
    </location>
</feature>
<dbReference type="PANTHER" id="PTHR35561:SF1">
    <property type="entry name" value="RNA 2',3'-CYCLIC PHOSPHODIESTERASE"/>
    <property type="match status" value="1"/>
</dbReference>
<gene>
    <name evidence="3" type="primary">thpR</name>
    <name evidence="3" type="ORF">IFK94_04575</name>
</gene>